<proteinExistence type="predicted"/>
<reference evidence="1" key="1">
    <citation type="submission" date="2020-05" db="UniProtKB">
        <authorList>
            <consortium name="EnsemblMetazoa"/>
        </authorList>
    </citation>
    <scope>IDENTIFICATION</scope>
    <source>
        <strain evidence="1">BB02</strain>
    </source>
</reference>
<organism evidence="1 2">
    <name type="scientific">Biomphalaria glabrata</name>
    <name type="common">Bloodfluke planorb</name>
    <name type="synonym">Freshwater snail</name>
    <dbReference type="NCBI Taxonomy" id="6526"/>
    <lineage>
        <taxon>Eukaryota</taxon>
        <taxon>Metazoa</taxon>
        <taxon>Spiralia</taxon>
        <taxon>Lophotrochozoa</taxon>
        <taxon>Mollusca</taxon>
        <taxon>Gastropoda</taxon>
        <taxon>Heterobranchia</taxon>
        <taxon>Euthyneura</taxon>
        <taxon>Panpulmonata</taxon>
        <taxon>Hygrophila</taxon>
        <taxon>Lymnaeoidea</taxon>
        <taxon>Planorbidae</taxon>
        <taxon>Biomphalaria</taxon>
    </lineage>
</organism>
<dbReference type="KEGG" id="bgt:106066628"/>
<evidence type="ECO:0000313" key="1">
    <source>
        <dbReference type="EnsemblMetazoa" id="BGLB019554-PA"/>
    </source>
</evidence>
<gene>
    <name evidence="1" type="primary">106066628</name>
</gene>
<dbReference type="InterPro" id="IPR032675">
    <property type="entry name" value="LRR_dom_sf"/>
</dbReference>
<dbReference type="Gene3D" id="3.80.10.10">
    <property type="entry name" value="Ribonuclease Inhibitor"/>
    <property type="match status" value="1"/>
</dbReference>
<dbReference type="VEuPathDB" id="VectorBase:BGLB019554"/>
<protein>
    <submittedName>
        <fullName evidence="1">Uncharacterized protein</fullName>
    </submittedName>
</protein>
<sequence length="104" mass="11748">MALHGCPNISHLNLEKCRTITKVSLEAQPLKFLNMFGCRDIHRLQLDCPQLLAINLGQCPNVRLYLAGVEKDINAVCDSSIQVVKPCENIRWTHDYPPQLYVCG</sequence>
<dbReference type="STRING" id="6526.A0A2C9KGV5"/>
<name>A0A2C9KGV5_BIOGL</name>
<dbReference type="EnsemblMetazoa" id="BGLB019554-RA">
    <property type="protein sequence ID" value="BGLB019554-PA"/>
    <property type="gene ID" value="BGLB019554"/>
</dbReference>
<dbReference type="AlphaFoldDB" id="A0A2C9KGV5"/>
<accession>A0A2C9KGV5</accession>
<dbReference type="VEuPathDB" id="VectorBase:BGLAX_031140"/>
<dbReference type="SUPFAM" id="SSF52047">
    <property type="entry name" value="RNI-like"/>
    <property type="match status" value="1"/>
</dbReference>
<dbReference type="Proteomes" id="UP000076420">
    <property type="component" value="Unassembled WGS sequence"/>
</dbReference>
<evidence type="ECO:0000313" key="2">
    <source>
        <dbReference type="Proteomes" id="UP000076420"/>
    </source>
</evidence>